<accession>A0A5C1A6P7</accession>
<feature type="transmembrane region" description="Helical" evidence="2">
    <location>
        <begin position="9"/>
        <end position="29"/>
    </location>
</feature>
<keyword evidence="2" id="KW-1133">Transmembrane helix</keyword>
<evidence type="ECO:0000256" key="1">
    <source>
        <dbReference type="SAM" id="MobiDB-lite"/>
    </source>
</evidence>
<organism evidence="3 4">
    <name type="scientific">Limnoglobus roseus</name>
    <dbReference type="NCBI Taxonomy" id="2598579"/>
    <lineage>
        <taxon>Bacteria</taxon>
        <taxon>Pseudomonadati</taxon>
        <taxon>Planctomycetota</taxon>
        <taxon>Planctomycetia</taxon>
        <taxon>Gemmatales</taxon>
        <taxon>Gemmataceae</taxon>
        <taxon>Limnoglobus</taxon>
    </lineage>
</organism>
<feature type="compositionally biased region" description="Low complexity" evidence="1">
    <location>
        <begin position="95"/>
        <end position="104"/>
    </location>
</feature>
<dbReference type="EMBL" id="CP042425">
    <property type="protein sequence ID" value="QEL13897.1"/>
    <property type="molecule type" value="Genomic_DNA"/>
</dbReference>
<evidence type="ECO:0000313" key="3">
    <source>
        <dbReference type="EMBL" id="QEL13897.1"/>
    </source>
</evidence>
<sequence length="104" mass="11216">MSVWVREVAGWALVLLGLIFFGEACLFVINKRLFSAGPFLFAGFVIFRGGLHLVKVATAARACRDVETPAPLRQVLRVARPKTFNPGTPRGGVVPGPNGPARDE</sequence>
<evidence type="ECO:0000256" key="2">
    <source>
        <dbReference type="SAM" id="Phobius"/>
    </source>
</evidence>
<dbReference type="OrthoDB" id="291078at2"/>
<gene>
    <name evidence="3" type="ORF">PX52LOC_00755</name>
</gene>
<keyword evidence="4" id="KW-1185">Reference proteome</keyword>
<keyword evidence="2" id="KW-0472">Membrane</keyword>
<evidence type="ECO:0000313" key="4">
    <source>
        <dbReference type="Proteomes" id="UP000324974"/>
    </source>
</evidence>
<keyword evidence="2" id="KW-0812">Transmembrane</keyword>
<feature type="region of interest" description="Disordered" evidence="1">
    <location>
        <begin position="81"/>
        <end position="104"/>
    </location>
</feature>
<protein>
    <submittedName>
        <fullName evidence="3">Uncharacterized protein</fullName>
    </submittedName>
</protein>
<dbReference type="AlphaFoldDB" id="A0A5C1A6P7"/>
<dbReference type="Proteomes" id="UP000324974">
    <property type="component" value="Chromosome"/>
</dbReference>
<proteinExistence type="predicted"/>
<reference evidence="4" key="1">
    <citation type="submission" date="2019-08" db="EMBL/GenBank/DDBJ databases">
        <title>Limnoglobus roseus gen. nov., sp. nov., a novel freshwater planctomycete with a giant genome from the family Gemmataceae.</title>
        <authorList>
            <person name="Kulichevskaya I.S."/>
            <person name="Naumoff D.G."/>
            <person name="Miroshnikov K."/>
            <person name="Ivanova A."/>
            <person name="Philippov D.A."/>
            <person name="Hakobyan A."/>
            <person name="Rijpstra I.C."/>
            <person name="Sinninghe Damste J.S."/>
            <person name="Liesack W."/>
            <person name="Dedysh S.N."/>
        </authorList>
    </citation>
    <scope>NUCLEOTIDE SEQUENCE [LARGE SCALE GENOMIC DNA]</scope>
    <source>
        <strain evidence="4">PX52</strain>
    </source>
</reference>
<dbReference type="RefSeq" id="WP_149108827.1">
    <property type="nucleotide sequence ID" value="NZ_CP042425.1"/>
</dbReference>
<name>A0A5C1A6P7_9BACT</name>
<feature type="transmembrane region" description="Helical" evidence="2">
    <location>
        <begin position="35"/>
        <end position="54"/>
    </location>
</feature>
<dbReference type="KEGG" id="lrs:PX52LOC_00755"/>